<dbReference type="AlphaFoldDB" id="A0A2T0KA53"/>
<accession>A0A2T0KA53</accession>
<name>A0A2T0KA53_9ACTN</name>
<evidence type="ECO:0000313" key="1">
    <source>
        <dbReference type="EMBL" id="PRX20018.1"/>
    </source>
</evidence>
<evidence type="ECO:0000313" key="2">
    <source>
        <dbReference type="Proteomes" id="UP000239415"/>
    </source>
</evidence>
<organism evidence="1 2">
    <name type="scientific">Actinoplanes italicus</name>
    <dbReference type="NCBI Taxonomy" id="113567"/>
    <lineage>
        <taxon>Bacteria</taxon>
        <taxon>Bacillati</taxon>
        <taxon>Actinomycetota</taxon>
        <taxon>Actinomycetes</taxon>
        <taxon>Micromonosporales</taxon>
        <taxon>Micromonosporaceae</taxon>
        <taxon>Actinoplanes</taxon>
    </lineage>
</organism>
<dbReference type="EMBL" id="PVMZ01000009">
    <property type="protein sequence ID" value="PRX20018.1"/>
    <property type="molecule type" value="Genomic_DNA"/>
</dbReference>
<comment type="caution">
    <text evidence="1">The sequence shown here is derived from an EMBL/GenBank/DDBJ whole genome shotgun (WGS) entry which is preliminary data.</text>
</comment>
<protein>
    <submittedName>
        <fullName evidence="1">Uncharacterized protein</fullName>
    </submittedName>
</protein>
<dbReference type="RefSeq" id="WP_170153966.1">
    <property type="nucleotide sequence ID" value="NZ_BOMO01000082.1"/>
</dbReference>
<gene>
    <name evidence="1" type="ORF">CLV67_109283</name>
</gene>
<sequence length="50" mass="5756">MTLYGARRPGVDLTAETLQRLGADREAIQLIRWEYKIDVELPVRGTVDIR</sequence>
<proteinExistence type="predicted"/>
<reference evidence="1 2" key="1">
    <citation type="submission" date="2018-03" db="EMBL/GenBank/DDBJ databases">
        <title>Genomic Encyclopedia of Archaeal and Bacterial Type Strains, Phase II (KMG-II): from individual species to whole genera.</title>
        <authorList>
            <person name="Goeker M."/>
        </authorList>
    </citation>
    <scope>NUCLEOTIDE SEQUENCE [LARGE SCALE GENOMIC DNA]</scope>
    <source>
        <strain evidence="1 2">DSM 43146</strain>
    </source>
</reference>
<keyword evidence="2" id="KW-1185">Reference proteome</keyword>
<dbReference type="Proteomes" id="UP000239415">
    <property type="component" value="Unassembled WGS sequence"/>
</dbReference>